<reference evidence="1 2" key="1">
    <citation type="journal article" date="2014" name="Mol. Biol. Evol.">
        <title>Massive expansion of Ubiquitination-related gene families within the Chlamydiae.</title>
        <authorList>
            <person name="Domman D."/>
            <person name="Collingro A."/>
            <person name="Lagkouvardos I."/>
            <person name="Gehre L."/>
            <person name="Weinmaier T."/>
            <person name="Rattei T."/>
            <person name="Subtil A."/>
            <person name="Horn M."/>
        </authorList>
    </citation>
    <scope>NUCLEOTIDE SEQUENCE [LARGE SCALE GENOMIC DNA]</scope>
    <source>
        <strain evidence="1 2">OEW1</strain>
    </source>
</reference>
<organism evidence="1 2">
    <name type="scientific">Parachlamydia acanthamoebae</name>
    <dbReference type="NCBI Taxonomy" id="83552"/>
    <lineage>
        <taxon>Bacteria</taxon>
        <taxon>Pseudomonadati</taxon>
        <taxon>Chlamydiota</taxon>
        <taxon>Chlamydiia</taxon>
        <taxon>Parachlamydiales</taxon>
        <taxon>Parachlamydiaceae</taxon>
        <taxon>Parachlamydia</taxon>
    </lineage>
</organism>
<dbReference type="RefSeq" id="WP_006342658.1">
    <property type="nucleotide sequence ID" value="NZ_BAWW01000001.1"/>
</dbReference>
<name>A0A0C1EL65_9BACT</name>
<proteinExistence type="predicted"/>
<sequence length="159" mass="18449">MNSLFNYFYRTFILDPANLKAGDTTVIILIRIWIATLDRGESVSTNDILKITSLDINFQDRILTLRKESFPIPHWMFLLLRCYCSEKKQTRAHRIFKSLDIHGKSLERAFHEASYTLLGPGITPILPEAMTYLPHGYLEGRIPISELNDMRKVEPLIRP</sequence>
<dbReference type="PATRIC" id="fig|83552.4.peg.1694"/>
<accession>A0A0C1EL65</accession>
<evidence type="ECO:0000313" key="2">
    <source>
        <dbReference type="Proteomes" id="UP000031307"/>
    </source>
</evidence>
<evidence type="ECO:0000313" key="1">
    <source>
        <dbReference type="EMBL" id="KIA77189.1"/>
    </source>
</evidence>
<dbReference type="EMBL" id="JSAM01000089">
    <property type="protein sequence ID" value="KIA77189.1"/>
    <property type="molecule type" value="Genomic_DNA"/>
</dbReference>
<dbReference type="Proteomes" id="UP000031307">
    <property type="component" value="Unassembled WGS sequence"/>
</dbReference>
<comment type="caution">
    <text evidence="1">The sequence shown here is derived from an EMBL/GenBank/DDBJ whole genome shotgun (WGS) entry which is preliminary data.</text>
</comment>
<gene>
    <name evidence="1" type="ORF">DB43_GT00300</name>
</gene>
<dbReference type="AlphaFoldDB" id="A0A0C1EL65"/>
<protein>
    <submittedName>
        <fullName evidence="1">Uncharacterized protein</fullName>
    </submittedName>
</protein>